<dbReference type="PANTHER" id="PTHR30572:SF4">
    <property type="entry name" value="ABC TRANSPORTER PERMEASE YTRF"/>
    <property type="match status" value="1"/>
</dbReference>
<name>A0A5N6BJP0_9ACTN</name>
<dbReference type="InterPro" id="IPR025857">
    <property type="entry name" value="MacB_PCD"/>
</dbReference>
<evidence type="ECO:0000313" key="11">
    <source>
        <dbReference type="Proteomes" id="UP000313066"/>
    </source>
</evidence>
<feature type="transmembrane region" description="Helical" evidence="7">
    <location>
        <begin position="362"/>
        <end position="387"/>
    </location>
</feature>
<feature type="transmembrane region" description="Helical" evidence="7">
    <location>
        <begin position="275"/>
        <end position="293"/>
    </location>
</feature>
<feature type="domain" description="ABC3 transporter permease C-terminal" evidence="8">
    <location>
        <begin position="482"/>
        <end position="585"/>
    </location>
</feature>
<dbReference type="InterPro" id="IPR003838">
    <property type="entry name" value="ABC3_permease_C"/>
</dbReference>
<feature type="transmembrane region" description="Helical" evidence="7">
    <location>
        <begin position="436"/>
        <end position="455"/>
    </location>
</feature>
<keyword evidence="4 7" id="KW-1133">Transmembrane helix</keyword>
<dbReference type="EMBL" id="VDMA02000021">
    <property type="protein sequence ID" value="KAB8180625.1"/>
    <property type="molecule type" value="Genomic_DNA"/>
</dbReference>
<evidence type="ECO:0000256" key="3">
    <source>
        <dbReference type="ARBA" id="ARBA00022692"/>
    </source>
</evidence>
<evidence type="ECO:0000256" key="2">
    <source>
        <dbReference type="ARBA" id="ARBA00022475"/>
    </source>
</evidence>
<dbReference type="PANTHER" id="PTHR30572">
    <property type="entry name" value="MEMBRANE COMPONENT OF TRANSPORTER-RELATED"/>
    <property type="match status" value="1"/>
</dbReference>
<reference evidence="10 11" key="1">
    <citation type="submission" date="2019-10" db="EMBL/GenBank/DDBJ databases">
        <title>Nonomuraea sp. nov., isolated from Phyllanthus amarus.</title>
        <authorList>
            <person name="Klykleung N."/>
            <person name="Tanasupawat S."/>
        </authorList>
    </citation>
    <scope>NUCLEOTIDE SEQUENCE [LARGE SCALE GENOMIC DNA]</scope>
    <source>
        <strain evidence="10 11">CR1-09</strain>
    </source>
</reference>
<feature type="transmembrane region" description="Helical" evidence="7">
    <location>
        <begin position="20"/>
        <end position="45"/>
    </location>
</feature>
<comment type="subcellular location">
    <subcellularLocation>
        <location evidence="1">Cell membrane</location>
        <topology evidence="1">Multi-pass membrane protein</topology>
    </subcellularLocation>
</comment>
<dbReference type="Pfam" id="PF02687">
    <property type="entry name" value="FtsX"/>
    <property type="match status" value="2"/>
</dbReference>
<proteinExistence type="inferred from homology"/>
<evidence type="ECO:0000256" key="1">
    <source>
        <dbReference type="ARBA" id="ARBA00004651"/>
    </source>
</evidence>
<accession>A0A5N6BJP0</accession>
<evidence type="ECO:0000313" key="10">
    <source>
        <dbReference type="EMBL" id="KAB8180625.1"/>
    </source>
</evidence>
<sequence length="602" mass="62248">MGRILLILRLAIRDLRRRPVEAVLMILVIGVATTTLTIGLALYGVTDKPYQQTRAATAGPDVVASLPAGPGQSAVVDALIHASGVTGHSGPYPLAFTVIGARGRTADVMAEGRDLAPASIDQPKPTQGSWVRDGGVVIERSFADALGVHVGDQVTLGGRSFRVVGMAVTAGLPAYPGGLCSMGCASIPASLLHSSRFPTPGLVWLTKPAATALATSAGSLSYLLNLKLANPAQAQAFAIAHNANWSPTEPILSPWQRILDVDNLVVENAQQAMRIGGWLFGLLAVAGLAVLVGRRMVEQTRRVGLLKAVGGTPGLVASVLLAEHLVLALAAAAVGLVAGWLAAPPFARTGAGLIGTPGAPSLTVSAIVLILAVALAVALAATLVPAIRAARTSTVSALADEARPPRRRAWLIAVSARLPVPMLLGLRLTARRPRRAVLSALSVAITVTGIVTILANDSYLARHFSHDVDDPRIDRINQLMAMITIMLVVLATINMIAVTWATKLDARRSSALSRALGATPGQVSAGLSAAQLLPALPGAVVGIPVGIYLCDIFRHGVLTIPSPGWLLLVLLGTPLVVAGLTAIPSRLGAHRSVAEILRSELA</sequence>
<dbReference type="Proteomes" id="UP000313066">
    <property type="component" value="Unassembled WGS sequence"/>
</dbReference>
<keyword evidence="3 7" id="KW-0812">Transmembrane</keyword>
<keyword evidence="2" id="KW-1003">Cell membrane</keyword>
<feature type="transmembrane region" description="Helical" evidence="7">
    <location>
        <begin position="532"/>
        <end position="553"/>
    </location>
</feature>
<evidence type="ECO:0000256" key="4">
    <source>
        <dbReference type="ARBA" id="ARBA00022989"/>
    </source>
</evidence>
<keyword evidence="5 7" id="KW-0472">Membrane</keyword>
<dbReference type="AlphaFoldDB" id="A0A5N6BJP0"/>
<feature type="domain" description="MacB-like periplasmic core" evidence="9">
    <location>
        <begin position="26"/>
        <end position="179"/>
    </location>
</feature>
<evidence type="ECO:0000256" key="7">
    <source>
        <dbReference type="SAM" id="Phobius"/>
    </source>
</evidence>
<evidence type="ECO:0000259" key="9">
    <source>
        <dbReference type="Pfam" id="PF12704"/>
    </source>
</evidence>
<dbReference type="Pfam" id="PF12704">
    <property type="entry name" value="MacB_PCD"/>
    <property type="match status" value="1"/>
</dbReference>
<dbReference type="InterPro" id="IPR050250">
    <property type="entry name" value="Macrolide_Exporter_MacB"/>
</dbReference>
<evidence type="ECO:0000256" key="5">
    <source>
        <dbReference type="ARBA" id="ARBA00023136"/>
    </source>
</evidence>
<gene>
    <name evidence="10" type="ORF">FH610_032530</name>
</gene>
<comment type="similarity">
    <text evidence="6">Belongs to the ABC-4 integral membrane protein family.</text>
</comment>
<comment type="caution">
    <text evidence="10">The sequence shown here is derived from an EMBL/GenBank/DDBJ whole genome shotgun (WGS) entry which is preliminary data.</text>
</comment>
<evidence type="ECO:0000259" key="8">
    <source>
        <dbReference type="Pfam" id="PF02687"/>
    </source>
</evidence>
<feature type="transmembrane region" description="Helical" evidence="7">
    <location>
        <begin position="476"/>
        <end position="501"/>
    </location>
</feature>
<feature type="domain" description="ABC3 transporter permease C-terminal" evidence="8">
    <location>
        <begin position="277"/>
        <end position="393"/>
    </location>
</feature>
<evidence type="ECO:0000256" key="6">
    <source>
        <dbReference type="ARBA" id="ARBA00038076"/>
    </source>
</evidence>
<keyword evidence="11" id="KW-1185">Reference proteome</keyword>
<organism evidence="10 11">
    <name type="scientific">Microbispora catharanthi</name>
    <dbReference type="NCBI Taxonomy" id="1712871"/>
    <lineage>
        <taxon>Bacteria</taxon>
        <taxon>Bacillati</taxon>
        <taxon>Actinomycetota</taxon>
        <taxon>Actinomycetes</taxon>
        <taxon>Streptosporangiales</taxon>
        <taxon>Streptosporangiaceae</taxon>
        <taxon>Microbispora</taxon>
    </lineage>
</organism>
<feature type="transmembrane region" description="Helical" evidence="7">
    <location>
        <begin position="565"/>
        <end position="583"/>
    </location>
</feature>
<dbReference type="GO" id="GO:0022857">
    <property type="term" value="F:transmembrane transporter activity"/>
    <property type="evidence" value="ECO:0007669"/>
    <property type="project" value="TreeGrafter"/>
</dbReference>
<dbReference type="GO" id="GO:0005886">
    <property type="term" value="C:plasma membrane"/>
    <property type="evidence" value="ECO:0007669"/>
    <property type="project" value="UniProtKB-SubCell"/>
</dbReference>
<feature type="transmembrane region" description="Helical" evidence="7">
    <location>
        <begin position="314"/>
        <end position="342"/>
    </location>
</feature>
<protein>
    <submittedName>
        <fullName evidence="10">FtsX-like permease family protein</fullName>
    </submittedName>
</protein>